<dbReference type="EMBL" id="JBBWRZ010000013">
    <property type="protein sequence ID" value="KAK8223722.1"/>
    <property type="molecule type" value="Genomic_DNA"/>
</dbReference>
<dbReference type="Proteomes" id="UP001492380">
    <property type="component" value="Unassembled WGS sequence"/>
</dbReference>
<protein>
    <submittedName>
        <fullName evidence="2">Uncharacterized protein</fullName>
    </submittedName>
</protein>
<feature type="compositionally biased region" description="Basic and acidic residues" evidence="1">
    <location>
        <begin position="248"/>
        <end position="258"/>
    </location>
</feature>
<organism evidence="2 3">
    <name type="scientific">Phyllosticta capitalensis</name>
    <dbReference type="NCBI Taxonomy" id="121624"/>
    <lineage>
        <taxon>Eukaryota</taxon>
        <taxon>Fungi</taxon>
        <taxon>Dikarya</taxon>
        <taxon>Ascomycota</taxon>
        <taxon>Pezizomycotina</taxon>
        <taxon>Dothideomycetes</taxon>
        <taxon>Dothideomycetes incertae sedis</taxon>
        <taxon>Botryosphaeriales</taxon>
        <taxon>Phyllostictaceae</taxon>
        <taxon>Phyllosticta</taxon>
    </lineage>
</organism>
<evidence type="ECO:0000313" key="2">
    <source>
        <dbReference type="EMBL" id="KAK8223722.1"/>
    </source>
</evidence>
<accession>A0ABR1YB47</accession>
<feature type="compositionally biased region" description="Low complexity" evidence="1">
    <location>
        <begin position="333"/>
        <end position="343"/>
    </location>
</feature>
<feature type="region of interest" description="Disordered" evidence="1">
    <location>
        <begin position="1"/>
        <end position="68"/>
    </location>
</feature>
<feature type="compositionally biased region" description="Low complexity" evidence="1">
    <location>
        <begin position="286"/>
        <end position="303"/>
    </location>
</feature>
<feature type="region of interest" description="Disordered" evidence="1">
    <location>
        <begin position="246"/>
        <end position="366"/>
    </location>
</feature>
<feature type="compositionally biased region" description="Low complexity" evidence="1">
    <location>
        <begin position="310"/>
        <end position="325"/>
    </location>
</feature>
<comment type="caution">
    <text evidence="2">The sequence shown here is derived from an EMBL/GenBank/DDBJ whole genome shotgun (WGS) entry which is preliminary data.</text>
</comment>
<proteinExistence type="predicted"/>
<evidence type="ECO:0000256" key="1">
    <source>
        <dbReference type="SAM" id="MobiDB-lite"/>
    </source>
</evidence>
<evidence type="ECO:0000313" key="3">
    <source>
        <dbReference type="Proteomes" id="UP001492380"/>
    </source>
</evidence>
<name>A0ABR1YB47_9PEZI</name>
<feature type="compositionally biased region" description="Basic and acidic residues" evidence="1">
    <location>
        <begin position="352"/>
        <end position="366"/>
    </location>
</feature>
<feature type="compositionally biased region" description="Pro residues" evidence="1">
    <location>
        <begin position="1"/>
        <end position="15"/>
    </location>
</feature>
<keyword evidence="3" id="KW-1185">Reference proteome</keyword>
<sequence>MSPPSPYTGPKPVPPVLDTTPAPPFGAHIYQPPSQPSAAAAASSRKRSRPGPAANKEPRHTPTANGWSNISKAEALLRSEAASPVPFVTTRYRLAGGLDTPGLAAAASDVDFDLRTEPYANFRRTWTVDEGEDAPLRPTIATTGCKRKSPPNMKPPAQWPQCVWSFVGDVAGKVWEFARSNAFKGFYAGGGKGYEIPAAGPPAHAGVDEQTRGYTTGFSPYESFDYNATPIPGQFPVDDMWGSVVESPSERPVKRQHVESGSGWVLVERRPQGQSPSPRIATRRLPAGTTAPRVTTARPAYRRSVQGPGSSSLRSPTSLSLPRSPMHTRHDSATSSSPRRSPAFMPAEVQEYETRRRKEERQADASIRKINAQLKAMIREGREALGSKVEIVDDADTQMVDEGYSEGLPGWK</sequence>
<reference evidence="2 3" key="1">
    <citation type="submission" date="2024-04" db="EMBL/GenBank/DDBJ databases">
        <title>Phyllosticta paracitricarpa is synonymous to the EU quarantine fungus P. citricarpa based on phylogenomic analyses.</title>
        <authorList>
            <consortium name="Lawrence Berkeley National Laboratory"/>
            <person name="Van Ingen-Buijs V.A."/>
            <person name="Van Westerhoven A.C."/>
            <person name="Haridas S."/>
            <person name="Skiadas P."/>
            <person name="Martin F."/>
            <person name="Groenewald J.Z."/>
            <person name="Crous P.W."/>
            <person name="Seidl M.F."/>
        </authorList>
    </citation>
    <scope>NUCLEOTIDE SEQUENCE [LARGE SCALE GENOMIC DNA]</scope>
    <source>
        <strain evidence="2 3">CBS 123374</strain>
    </source>
</reference>
<gene>
    <name evidence="2" type="ORF">HDK90DRAFT_101242</name>
</gene>